<accession>A0A2X3VJJ1</accession>
<keyword evidence="1" id="KW-1133">Transmembrane helix</keyword>
<protein>
    <submittedName>
        <fullName evidence="3">Hydrolase</fullName>
    </submittedName>
</protein>
<keyword evidence="1" id="KW-0812">Transmembrane</keyword>
<dbReference type="PANTHER" id="PTHR43798">
    <property type="entry name" value="MONOACYLGLYCEROL LIPASE"/>
    <property type="match status" value="1"/>
</dbReference>
<dbReference type="EMBL" id="LS483346">
    <property type="protein sequence ID" value="SQF35859.1"/>
    <property type="molecule type" value="Genomic_DNA"/>
</dbReference>
<dbReference type="SUPFAM" id="SSF53474">
    <property type="entry name" value="alpha/beta-Hydrolases"/>
    <property type="match status" value="1"/>
</dbReference>
<dbReference type="InterPro" id="IPR029058">
    <property type="entry name" value="AB_hydrolase_fold"/>
</dbReference>
<dbReference type="PANTHER" id="PTHR43798:SF33">
    <property type="entry name" value="HYDROLASE, PUTATIVE (AFU_ORTHOLOGUE AFUA_2G14860)-RELATED"/>
    <property type="match status" value="1"/>
</dbReference>
<feature type="transmembrane region" description="Helical" evidence="1">
    <location>
        <begin position="6"/>
        <end position="30"/>
    </location>
</feature>
<dbReference type="InterPro" id="IPR000073">
    <property type="entry name" value="AB_hydrolase_1"/>
</dbReference>
<evidence type="ECO:0000256" key="1">
    <source>
        <dbReference type="SAM" id="Phobius"/>
    </source>
</evidence>
<dbReference type="PRINTS" id="PR00412">
    <property type="entry name" value="EPOXHYDRLASE"/>
</dbReference>
<dbReference type="InterPro" id="IPR050266">
    <property type="entry name" value="AB_hydrolase_sf"/>
</dbReference>
<evidence type="ECO:0000313" key="3">
    <source>
        <dbReference type="EMBL" id="SQF35859.1"/>
    </source>
</evidence>
<dbReference type="AlphaFoldDB" id="A0A2X3VJJ1"/>
<keyword evidence="3" id="KW-0378">Hydrolase</keyword>
<dbReference type="Pfam" id="PF00561">
    <property type="entry name" value="Abhydrolase_1"/>
    <property type="match status" value="1"/>
</dbReference>
<evidence type="ECO:0000259" key="2">
    <source>
        <dbReference type="Pfam" id="PF00561"/>
    </source>
</evidence>
<name>A0A2X3VJJ1_STRSA</name>
<feature type="domain" description="AB hydrolase-1" evidence="2">
    <location>
        <begin position="68"/>
        <end position="302"/>
    </location>
</feature>
<gene>
    <name evidence="3" type="ORF">NCTC11085_02000</name>
</gene>
<dbReference type="Proteomes" id="UP000249623">
    <property type="component" value="Chromosome 1"/>
</dbReference>
<dbReference type="RefSeq" id="WP_002926724.1">
    <property type="nucleotide sequence ID" value="NZ_CP071430.1"/>
</dbReference>
<dbReference type="GO" id="GO:0016787">
    <property type="term" value="F:hydrolase activity"/>
    <property type="evidence" value="ECO:0007669"/>
    <property type="project" value="UniProtKB-KW"/>
</dbReference>
<proteinExistence type="predicted"/>
<sequence>MLKRIFIFILKTITWLVGLLALALLAIFLYHRFQIAQESKLIEKPIGQLVEVEGKKLNVYTAGKGKKTLVFLAGLGTNAPVLDFKALYSKLEEDYRIVVVERLGYGYSDDGNDNRSLDRQVEQTRKALKSAKISGPYVLVPHSIAGLETIHWANHYPEEVEAIIGLDMTMPHTEVADQQKFYGSYQTIQLGRMLGLARLPIFFDENSSPAIKSGALNNQEKAVFKALFHQRSITQAVMNEVKNRKKNVETINKEPVPQIPTLIFAAVQKGGEAPKLEEEFVAQNAQAKLVTLEGSHYIHDEKPEEIAQQIKEFLQ</sequence>
<evidence type="ECO:0000313" key="4">
    <source>
        <dbReference type="Proteomes" id="UP000249623"/>
    </source>
</evidence>
<dbReference type="InterPro" id="IPR000639">
    <property type="entry name" value="Epox_hydrolase-like"/>
</dbReference>
<keyword evidence="1" id="KW-0472">Membrane</keyword>
<dbReference type="GO" id="GO:0016020">
    <property type="term" value="C:membrane"/>
    <property type="evidence" value="ECO:0007669"/>
    <property type="project" value="TreeGrafter"/>
</dbReference>
<reference evidence="3 4" key="1">
    <citation type="submission" date="2018-06" db="EMBL/GenBank/DDBJ databases">
        <authorList>
            <consortium name="Pathogen Informatics"/>
            <person name="Doyle S."/>
        </authorList>
    </citation>
    <scope>NUCLEOTIDE SEQUENCE [LARGE SCALE GENOMIC DNA]</scope>
    <source>
        <strain evidence="3 4">NCTC11085</strain>
    </source>
</reference>
<dbReference type="Gene3D" id="3.40.50.1820">
    <property type="entry name" value="alpha/beta hydrolase"/>
    <property type="match status" value="1"/>
</dbReference>
<organism evidence="3 4">
    <name type="scientific">Streptococcus sanguinis</name>
    <dbReference type="NCBI Taxonomy" id="1305"/>
    <lineage>
        <taxon>Bacteria</taxon>
        <taxon>Bacillati</taxon>
        <taxon>Bacillota</taxon>
        <taxon>Bacilli</taxon>
        <taxon>Lactobacillales</taxon>
        <taxon>Streptococcaceae</taxon>
        <taxon>Streptococcus</taxon>
    </lineage>
</organism>